<dbReference type="SMART" id="SM00320">
    <property type="entry name" value="WD40"/>
    <property type="match status" value="2"/>
</dbReference>
<feature type="compositionally biased region" description="Polar residues" evidence="6">
    <location>
        <begin position="1"/>
        <end position="14"/>
    </location>
</feature>
<dbReference type="InterPro" id="IPR015943">
    <property type="entry name" value="WD40/YVTN_repeat-like_dom_sf"/>
</dbReference>
<dbReference type="PANTHER" id="PTHR12616:SF1">
    <property type="entry name" value="VACUOLAR PROTEIN SORTING-ASSOCIATED PROTEIN 41 HOMOLOG"/>
    <property type="match status" value="1"/>
</dbReference>
<feature type="domain" description="Vps41 beta-propeller" evidence="7">
    <location>
        <begin position="59"/>
        <end position="397"/>
    </location>
</feature>
<dbReference type="EMBL" id="QKYT01000185">
    <property type="protein sequence ID" value="RIA90309.1"/>
    <property type="molecule type" value="Genomic_DNA"/>
</dbReference>
<dbReference type="AlphaFoldDB" id="A0A397SZ45"/>
<keyword evidence="2 4" id="KW-0813">Transport</keyword>
<protein>
    <recommendedName>
        <fullName evidence="4">Vacuolar protein sorting-associated protein 41</fullName>
    </recommendedName>
</protein>
<comment type="caution">
    <text evidence="8">The sequence shown here is derived from an EMBL/GenBank/DDBJ whole genome shotgun (WGS) entry which is preliminary data.</text>
</comment>
<dbReference type="GO" id="GO:0005770">
    <property type="term" value="C:late endosome"/>
    <property type="evidence" value="ECO:0007669"/>
    <property type="project" value="UniProtKB-UniRule"/>
</dbReference>
<dbReference type="InterPro" id="IPR016024">
    <property type="entry name" value="ARM-type_fold"/>
</dbReference>
<dbReference type="PANTHER" id="PTHR12616">
    <property type="entry name" value="VACUOLAR PROTEIN SORTING VPS41"/>
    <property type="match status" value="1"/>
</dbReference>
<sequence>MDQNEEVIQQQPQNEENESTEDEIAEEERDTSEAETDDDEEEEGSTTEEESIEEEEPKLKYKRLEADVSELLKKDAASAMSVSERFVALGTHNGAVLILDFDGNLNKSLSSHVASVTDIAIEVSGEYVASASLDGKVVIHSLYNDTKPQVFNYRRPLKCISLDPDYHRKDTQRFVCGGMSGVLNLNEKGWFGQKQDTVLQHSGEGPIGAVRWKGSLIAYANDEGVKIYNTQTQQRITYIKRPSGSPRADLYRCNLTWHNETTLLIGWANFIQTAVVKEYAKHEVQPGRPTQYVEVSMFQTEFIVCGIAPFNDMTLVLAYLTGEITQDTNTDDPFQHGRLRAKRPELRIINSYNEEISTDALSLHGYQHYQANDYELDYFPSEDMFYVVSPKDLVLAKPRDLDDHIGWLLERSRYEEALLSLQEAQAWGGSKVYNLTDLGERYLTYLIEEEEYTKAAENCNRILKNDAELWEKWVFMFANLRQLHEITPYIPFTNPQLSSTVYEMVLAHFLNYDHKALLYTITSWPPEIYNVQSVIVLVEDIFEKEQNNEVLMECLAELYAYGDQPDKALEFNLRLRRPNVFDLIREHSLFSAIQDKVILLMEFDQHLFAEVKKAEEAEIAKLNQDPSKIKPRIRRKKPTDMKAVQLLVENTEHITISHVVRQLEKQPYFLHIYLDALFMKDHHAGYEFHDLQVELYAEYDYDRLIEFLKSSNYYSLEQAYKICEQRDLVPEMVFILGRMGNNKQALMLIIKRLNNVQRAIDFAKEQDDDRLWEDLLTYSLDKPKFIIGLLENLGGANIDPIRLIRRIPNGKEIPGLKDALIKVLQDFNLQASLREGCQKILVSDSVSMANQLHKAQKRGIVCGDDLTCSICSNPIIKDGKYSIIRNNFLNLLMKSYYLKLPPIQFQQRLYSFVVMLFMKHVF</sequence>
<evidence type="ECO:0000256" key="2">
    <source>
        <dbReference type="ARBA" id="ARBA00022448"/>
    </source>
</evidence>
<evidence type="ECO:0000256" key="1">
    <source>
        <dbReference type="ARBA" id="ARBA00009582"/>
    </source>
</evidence>
<reference evidence="8 9" key="1">
    <citation type="submission" date="2018-06" db="EMBL/GenBank/DDBJ databases">
        <title>Comparative genomics reveals the genomic features of Rhizophagus irregularis, R. cerebriforme, R. diaphanum and Gigaspora rosea, and their symbiotic lifestyle signature.</title>
        <authorList>
            <person name="Morin E."/>
            <person name="San Clemente H."/>
            <person name="Chen E.C.H."/>
            <person name="De La Providencia I."/>
            <person name="Hainaut M."/>
            <person name="Kuo A."/>
            <person name="Kohler A."/>
            <person name="Murat C."/>
            <person name="Tang N."/>
            <person name="Roy S."/>
            <person name="Loubradou J."/>
            <person name="Henrissat B."/>
            <person name="Grigoriev I.V."/>
            <person name="Corradi N."/>
            <person name="Roux C."/>
            <person name="Martin F.M."/>
        </authorList>
    </citation>
    <scope>NUCLEOTIDE SEQUENCE [LARGE SCALE GENOMIC DNA]</scope>
    <source>
        <strain evidence="8 9">DAOM 227022</strain>
    </source>
</reference>
<comment type="subcellular location">
    <subcellularLocation>
        <location evidence="4">Vacuole</location>
    </subcellularLocation>
</comment>
<dbReference type="STRING" id="658196.A0A397SZ45"/>
<evidence type="ECO:0000256" key="4">
    <source>
        <dbReference type="PIRNR" id="PIRNR028921"/>
    </source>
</evidence>
<keyword evidence="3 4" id="KW-0653">Protein transport</keyword>
<feature type="region of interest" description="Disordered" evidence="6">
    <location>
        <begin position="1"/>
        <end position="60"/>
    </location>
</feature>
<comment type="function">
    <text evidence="4">Required for vacuolar assembly and vacuolar traffic.</text>
</comment>
<dbReference type="InterPro" id="IPR045111">
    <property type="entry name" value="Vps41/Vps8"/>
</dbReference>
<organism evidence="8 9">
    <name type="scientific">Glomus cerebriforme</name>
    <dbReference type="NCBI Taxonomy" id="658196"/>
    <lineage>
        <taxon>Eukaryota</taxon>
        <taxon>Fungi</taxon>
        <taxon>Fungi incertae sedis</taxon>
        <taxon>Mucoromycota</taxon>
        <taxon>Glomeromycotina</taxon>
        <taxon>Glomeromycetes</taxon>
        <taxon>Glomerales</taxon>
        <taxon>Glomeraceae</taxon>
        <taxon>Glomus</taxon>
    </lineage>
</organism>
<dbReference type="PROSITE" id="PS50236">
    <property type="entry name" value="CHCR"/>
    <property type="match status" value="1"/>
</dbReference>
<dbReference type="InterPro" id="IPR001680">
    <property type="entry name" value="WD40_rpt"/>
</dbReference>
<dbReference type="SUPFAM" id="SSF48371">
    <property type="entry name" value="ARM repeat"/>
    <property type="match status" value="1"/>
</dbReference>
<evidence type="ECO:0000313" key="9">
    <source>
        <dbReference type="Proteomes" id="UP000265703"/>
    </source>
</evidence>
<comment type="similarity">
    <text evidence="1 4">Belongs to the VPS41 family.</text>
</comment>
<dbReference type="GO" id="GO:0000329">
    <property type="term" value="C:fungal-type vacuole membrane"/>
    <property type="evidence" value="ECO:0007669"/>
    <property type="project" value="UniProtKB-UniRule"/>
</dbReference>
<dbReference type="Pfam" id="PF23411">
    <property type="entry name" value="Beta-prop_Vps41"/>
    <property type="match status" value="1"/>
</dbReference>
<proteinExistence type="inferred from homology"/>
<gene>
    <name evidence="8" type="ORF">C1645_770199</name>
</gene>
<dbReference type="GO" id="GO:0016236">
    <property type="term" value="P:macroautophagy"/>
    <property type="evidence" value="ECO:0007669"/>
    <property type="project" value="TreeGrafter"/>
</dbReference>
<evidence type="ECO:0000256" key="6">
    <source>
        <dbReference type="SAM" id="MobiDB-lite"/>
    </source>
</evidence>
<dbReference type="InterPro" id="IPR011990">
    <property type="entry name" value="TPR-like_helical_dom_sf"/>
</dbReference>
<dbReference type="InterPro" id="IPR000547">
    <property type="entry name" value="Clathrin_H-chain/VPS_repeat"/>
</dbReference>
<dbReference type="InterPro" id="IPR057780">
    <property type="entry name" value="Beta-prop_Vps41"/>
</dbReference>
<dbReference type="InterPro" id="IPR016902">
    <property type="entry name" value="Vps41"/>
</dbReference>
<evidence type="ECO:0000256" key="3">
    <source>
        <dbReference type="ARBA" id="ARBA00022927"/>
    </source>
</evidence>
<dbReference type="OrthoDB" id="244107at2759"/>
<evidence type="ECO:0000256" key="5">
    <source>
        <dbReference type="PROSITE-ProRule" id="PRU01006"/>
    </source>
</evidence>
<dbReference type="GO" id="GO:0006623">
    <property type="term" value="P:protein targeting to vacuole"/>
    <property type="evidence" value="ECO:0007669"/>
    <property type="project" value="InterPro"/>
</dbReference>
<feature type="repeat" description="CHCR" evidence="5">
    <location>
        <begin position="644"/>
        <end position="788"/>
    </location>
</feature>
<accession>A0A397SZ45</accession>
<dbReference type="Proteomes" id="UP000265703">
    <property type="component" value="Unassembled WGS sequence"/>
</dbReference>
<dbReference type="Gene3D" id="2.130.10.10">
    <property type="entry name" value="YVTN repeat-like/Quinoprotein amine dehydrogenase"/>
    <property type="match status" value="1"/>
</dbReference>
<dbReference type="GO" id="GO:0009267">
    <property type="term" value="P:cellular response to starvation"/>
    <property type="evidence" value="ECO:0007669"/>
    <property type="project" value="TreeGrafter"/>
</dbReference>
<feature type="compositionally biased region" description="Acidic residues" evidence="6">
    <location>
        <begin position="15"/>
        <end position="56"/>
    </location>
</feature>
<dbReference type="SUPFAM" id="SSF50978">
    <property type="entry name" value="WD40 repeat-like"/>
    <property type="match status" value="1"/>
</dbReference>
<dbReference type="SMART" id="SM00299">
    <property type="entry name" value="CLH"/>
    <property type="match status" value="1"/>
</dbReference>
<dbReference type="Gene3D" id="1.25.40.10">
    <property type="entry name" value="Tetratricopeptide repeat domain"/>
    <property type="match status" value="1"/>
</dbReference>
<evidence type="ECO:0000259" key="7">
    <source>
        <dbReference type="Pfam" id="PF23411"/>
    </source>
</evidence>
<dbReference type="PIRSF" id="PIRSF028921">
    <property type="entry name" value="VPS41"/>
    <property type="match status" value="1"/>
</dbReference>
<dbReference type="Pfam" id="PF23556">
    <property type="entry name" value="TPR_Vps41"/>
    <property type="match status" value="1"/>
</dbReference>
<name>A0A397SZ45_9GLOM</name>
<dbReference type="GO" id="GO:0030897">
    <property type="term" value="C:HOPS complex"/>
    <property type="evidence" value="ECO:0007669"/>
    <property type="project" value="UniProtKB-UniRule"/>
</dbReference>
<dbReference type="GO" id="GO:0034058">
    <property type="term" value="P:endosomal vesicle fusion"/>
    <property type="evidence" value="ECO:0007669"/>
    <property type="project" value="UniProtKB-UniRule"/>
</dbReference>
<keyword evidence="9" id="KW-1185">Reference proteome</keyword>
<dbReference type="InterPro" id="IPR036322">
    <property type="entry name" value="WD40_repeat_dom_sf"/>
</dbReference>
<keyword evidence="4" id="KW-0926">Vacuole</keyword>
<evidence type="ECO:0000313" key="8">
    <source>
        <dbReference type="EMBL" id="RIA90309.1"/>
    </source>
</evidence>